<dbReference type="Proteomes" id="UP000637628">
    <property type="component" value="Unassembled WGS sequence"/>
</dbReference>
<accession>A0ABQ3Z0Q8</accession>
<proteinExistence type="predicted"/>
<comment type="caution">
    <text evidence="1">The sequence shown here is derived from an EMBL/GenBank/DDBJ whole genome shotgun (WGS) entry which is preliminary data.</text>
</comment>
<reference evidence="1 2" key="1">
    <citation type="submission" date="2021-01" db="EMBL/GenBank/DDBJ databases">
        <title>Whole genome shotgun sequence of Actinoplanes durhamensis NBRC 14914.</title>
        <authorList>
            <person name="Komaki H."/>
            <person name="Tamura T."/>
        </authorList>
    </citation>
    <scope>NUCLEOTIDE SEQUENCE [LARGE SCALE GENOMIC DNA]</scope>
    <source>
        <strain evidence="1 2">NBRC 14914</strain>
    </source>
</reference>
<keyword evidence="2" id="KW-1185">Reference proteome</keyword>
<evidence type="ECO:0000313" key="2">
    <source>
        <dbReference type="Proteomes" id="UP000637628"/>
    </source>
</evidence>
<sequence length="147" mass="15743">MSTHAYIGIRHPEQSDLVQLRYIHTDGYPAWTIHAVRQIWATTAARDTRRLITLLLTNDWDCLNADTTAADKPSFIGGQPIPGVGTTIAVTDFATGRLLPPHPVTVAALTQTGDLDAQWIYLLDATADTIATHTGGGALVGTEPLAS</sequence>
<dbReference type="EMBL" id="BOML01000038">
    <property type="protein sequence ID" value="GIE03420.1"/>
    <property type="molecule type" value="Genomic_DNA"/>
</dbReference>
<protein>
    <submittedName>
        <fullName evidence="1">Uncharacterized protein</fullName>
    </submittedName>
</protein>
<organism evidence="1 2">
    <name type="scientific">Paractinoplanes durhamensis</name>
    <dbReference type="NCBI Taxonomy" id="113563"/>
    <lineage>
        <taxon>Bacteria</taxon>
        <taxon>Bacillati</taxon>
        <taxon>Actinomycetota</taxon>
        <taxon>Actinomycetes</taxon>
        <taxon>Micromonosporales</taxon>
        <taxon>Micromonosporaceae</taxon>
        <taxon>Paractinoplanes</taxon>
    </lineage>
</organism>
<evidence type="ECO:0000313" key="1">
    <source>
        <dbReference type="EMBL" id="GIE03420.1"/>
    </source>
</evidence>
<name>A0ABQ3Z0Q8_9ACTN</name>
<gene>
    <name evidence="1" type="ORF">Adu01nite_47700</name>
</gene>
<dbReference type="RefSeq" id="WP_203729297.1">
    <property type="nucleotide sequence ID" value="NZ_BAAATX010000006.1"/>
</dbReference>